<dbReference type="GO" id="GO:0004400">
    <property type="term" value="F:histidinol-phosphate transaminase activity"/>
    <property type="evidence" value="ECO:0007669"/>
    <property type="project" value="UniProtKB-EC"/>
</dbReference>
<keyword evidence="6 9" id="KW-0663">Pyridoxal phosphate</keyword>
<name>A0ABS9H3X0_9BACL</name>
<dbReference type="InterPro" id="IPR015422">
    <property type="entry name" value="PyrdxlP-dep_Trfase_small"/>
</dbReference>
<comment type="similarity">
    <text evidence="9">Belongs to the class-II pyridoxal-phosphate-dependent aminotransferase family. Histidinol-phosphate aminotransferase subfamily.</text>
</comment>
<dbReference type="Proteomes" id="UP001649381">
    <property type="component" value="Unassembled WGS sequence"/>
</dbReference>
<dbReference type="InterPro" id="IPR015421">
    <property type="entry name" value="PyrdxlP-dep_Trfase_major"/>
</dbReference>
<sequence length="363" mass="41403">MKVKEQLLSLQAYDPGKSIDNVKKELGLTEIVNLASNENPFGCSEQISEALRSISHFAHYPDSRAEDLREKLAKQLNIEEQQLLFSSGLDEMIQIISRSLLTPESNVVMASFTFPQFRHHAVIEKSEIRAVPLKDGRHDLLSMQNEVDEKTSIVWICNPNNPTGTYVTETEIRGLLESVPDETLVVLDEAYFEYVTAEDYPDAMKLVNEYNNLLVLRTFSKGYGLAGFRIGYAIGDTTLISQFNISRLPFNTSQFAQVAARAALDDQAFIEESKNRNQEGLKQFYTFCNAYQIPYYPSQGNFIYIEPEQDLDEVFQYLIQRGYIVRPIKDGIRITVGKYEENEQVIALLKEILVDHRTIKLSS</sequence>
<evidence type="ECO:0000256" key="3">
    <source>
        <dbReference type="ARBA" id="ARBA00011738"/>
    </source>
</evidence>
<dbReference type="NCBIfam" id="TIGR01141">
    <property type="entry name" value="hisC"/>
    <property type="match status" value="1"/>
</dbReference>
<comment type="subunit">
    <text evidence="3 9">Homodimer.</text>
</comment>
<dbReference type="InterPro" id="IPR004839">
    <property type="entry name" value="Aminotransferase_I/II_large"/>
</dbReference>
<evidence type="ECO:0000256" key="5">
    <source>
        <dbReference type="ARBA" id="ARBA00022679"/>
    </source>
</evidence>
<evidence type="ECO:0000256" key="6">
    <source>
        <dbReference type="ARBA" id="ARBA00022898"/>
    </source>
</evidence>
<comment type="caution">
    <text evidence="11">The sequence shown here is derived from an EMBL/GenBank/DDBJ whole genome shotgun (WGS) entry which is preliminary data.</text>
</comment>
<dbReference type="Pfam" id="PF00155">
    <property type="entry name" value="Aminotran_1_2"/>
    <property type="match status" value="1"/>
</dbReference>
<evidence type="ECO:0000313" key="12">
    <source>
        <dbReference type="Proteomes" id="UP001649381"/>
    </source>
</evidence>
<evidence type="ECO:0000256" key="8">
    <source>
        <dbReference type="ARBA" id="ARBA00047481"/>
    </source>
</evidence>
<keyword evidence="4 9" id="KW-0032">Aminotransferase</keyword>
<keyword evidence="12" id="KW-1185">Reference proteome</keyword>
<keyword evidence="7 9" id="KW-0368">Histidine biosynthesis</keyword>
<comment type="catalytic activity">
    <reaction evidence="8 9">
        <text>L-histidinol phosphate + 2-oxoglutarate = 3-(imidazol-4-yl)-2-oxopropyl phosphate + L-glutamate</text>
        <dbReference type="Rhea" id="RHEA:23744"/>
        <dbReference type="ChEBI" id="CHEBI:16810"/>
        <dbReference type="ChEBI" id="CHEBI:29985"/>
        <dbReference type="ChEBI" id="CHEBI:57766"/>
        <dbReference type="ChEBI" id="CHEBI:57980"/>
        <dbReference type="EC" id="2.6.1.9"/>
    </reaction>
</comment>
<evidence type="ECO:0000256" key="7">
    <source>
        <dbReference type="ARBA" id="ARBA00023102"/>
    </source>
</evidence>
<dbReference type="HAMAP" id="MF_01023">
    <property type="entry name" value="HisC_aminotrans_2"/>
    <property type="match status" value="1"/>
</dbReference>
<evidence type="ECO:0000313" key="11">
    <source>
        <dbReference type="EMBL" id="MCF6139639.1"/>
    </source>
</evidence>
<evidence type="ECO:0000256" key="9">
    <source>
        <dbReference type="HAMAP-Rule" id="MF_01023"/>
    </source>
</evidence>
<dbReference type="InterPro" id="IPR050106">
    <property type="entry name" value="HistidinolP_aminotransfase"/>
</dbReference>
<keyword evidence="5 9" id="KW-0808">Transferase</keyword>
<keyword evidence="9" id="KW-0028">Amino-acid biosynthesis</keyword>
<dbReference type="PANTHER" id="PTHR43643">
    <property type="entry name" value="HISTIDINOL-PHOSPHATE AMINOTRANSFERASE 2"/>
    <property type="match status" value="1"/>
</dbReference>
<dbReference type="Gene3D" id="3.90.1150.10">
    <property type="entry name" value="Aspartate Aminotransferase, domain 1"/>
    <property type="match status" value="1"/>
</dbReference>
<reference evidence="11 12" key="1">
    <citation type="submission" date="2022-01" db="EMBL/GenBank/DDBJ databases">
        <title>Alkalihalobacillus sp. EGI L200015, a novel bacterium isolated from a salt lake sediment.</title>
        <authorList>
            <person name="Gao L."/>
            <person name="Fang B.-Z."/>
            <person name="Li W.-J."/>
        </authorList>
    </citation>
    <scope>NUCLEOTIDE SEQUENCE [LARGE SCALE GENOMIC DNA]</scope>
    <source>
        <strain evidence="11 12">KCTC 12718</strain>
    </source>
</reference>
<dbReference type="EC" id="2.6.1.9" evidence="9"/>
<dbReference type="PROSITE" id="PS00599">
    <property type="entry name" value="AA_TRANSFER_CLASS_2"/>
    <property type="match status" value="1"/>
</dbReference>
<dbReference type="InterPro" id="IPR001917">
    <property type="entry name" value="Aminotrans_II_pyridoxalP_BS"/>
</dbReference>
<organism evidence="11 12">
    <name type="scientific">Pseudalkalibacillus berkeleyi</name>
    <dbReference type="NCBI Taxonomy" id="1069813"/>
    <lineage>
        <taxon>Bacteria</taxon>
        <taxon>Bacillati</taxon>
        <taxon>Bacillota</taxon>
        <taxon>Bacilli</taxon>
        <taxon>Bacillales</taxon>
        <taxon>Fictibacillaceae</taxon>
        <taxon>Pseudalkalibacillus</taxon>
    </lineage>
</organism>
<dbReference type="PANTHER" id="PTHR43643:SF3">
    <property type="entry name" value="HISTIDINOL-PHOSPHATE AMINOTRANSFERASE"/>
    <property type="match status" value="1"/>
</dbReference>
<comment type="pathway">
    <text evidence="2 9">Amino-acid biosynthesis; L-histidine biosynthesis; L-histidine from 5-phospho-alpha-D-ribose 1-diphosphate: step 7/9.</text>
</comment>
<dbReference type="Gene3D" id="3.40.640.10">
    <property type="entry name" value="Type I PLP-dependent aspartate aminotransferase-like (Major domain)"/>
    <property type="match status" value="1"/>
</dbReference>
<evidence type="ECO:0000256" key="1">
    <source>
        <dbReference type="ARBA" id="ARBA00001933"/>
    </source>
</evidence>
<evidence type="ECO:0000256" key="2">
    <source>
        <dbReference type="ARBA" id="ARBA00005011"/>
    </source>
</evidence>
<accession>A0ABS9H3X0</accession>
<protein>
    <recommendedName>
        <fullName evidence="9">Histidinol-phosphate aminotransferase</fullName>
        <ecNumber evidence="9">2.6.1.9</ecNumber>
    </recommendedName>
    <alternativeName>
        <fullName evidence="9">Imidazole acetol-phosphate transaminase</fullName>
    </alternativeName>
</protein>
<feature type="modified residue" description="N6-(pyridoxal phosphate)lysine" evidence="9">
    <location>
        <position position="221"/>
    </location>
</feature>
<proteinExistence type="inferred from homology"/>
<dbReference type="RefSeq" id="WP_236339321.1">
    <property type="nucleotide sequence ID" value="NZ_JAKIJS010000007.1"/>
</dbReference>
<dbReference type="InterPro" id="IPR005861">
    <property type="entry name" value="HisP_aminotrans"/>
</dbReference>
<evidence type="ECO:0000256" key="4">
    <source>
        <dbReference type="ARBA" id="ARBA00022576"/>
    </source>
</evidence>
<evidence type="ECO:0000259" key="10">
    <source>
        <dbReference type="Pfam" id="PF00155"/>
    </source>
</evidence>
<gene>
    <name evidence="9 11" type="primary">hisC</name>
    <name evidence="11" type="ORF">L2716_18150</name>
</gene>
<dbReference type="InterPro" id="IPR015424">
    <property type="entry name" value="PyrdxlP-dep_Trfase"/>
</dbReference>
<dbReference type="SUPFAM" id="SSF53383">
    <property type="entry name" value="PLP-dependent transferases"/>
    <property type="match status" value="1"/>
</dbReference>
<dbReference type="EMBL" id="JAKIJS010000007">
    <property type="protein sequence ID" value="MCF6139639.1"/>
    <property type="molecule type" value="Genomic_DNA"/>
</dbReference>
<feature type="domain" description="Aminotransferase class I/classII large" evidence="10">
    <location>
        <begin position="30"/>
        <end position="346"/>
    </location>
</feature>
<comment type="cofactor">
    <cofactor evidence="1 9">
        <name>pyridoxal 5'-phosphate</name>
        <dbReference type="ChEBI" id="CHEBI:597326"/>
    </cofactor>
</comment>
<dbReference type="CDD" id="cd00609">
    <property type="entry name" value="AAT_like"/>
    <property type="match status" value="1"/>
</dbReference>